<dbReference type="PANTHER" id="PTHR33233">
    <property type="entry name" value="ENDONUCLEASE/EXONUCLEASE/PHOSPHATASE"/>
    <property type="match status" value="1"/>
</dbReference>
<keyword evidence="3" id="KW-1185">Reference proteome</keyword>
<evidence type="ECO:0000313" key="3">
    <source>
        <dbReference type="Proteomes" id="UP000826656"/>
    </source>
</evidence>
<dbReference type="PANTHER" id="PTHR33233:SF17">
    <property type="entry name" value="DUF4283 DOMAIN-CONTAINING PROTEIN"/>
    <property type="match status" value="1"/>
</dbReference>
<evidence type="ECO:0000313" key="2">
    <source>
        <dbReference type="EMBL" id="KAH0754209.1"/>
    </source>
</evidence>
<comment type="caution">
    <text evidence="2">The sequence shown here is derived from an EMBL/GenBank/DDBJ whole genome shotgun (WGS) entry which is preliminary data.</text>
</comment>
<evidence type="ECO:0000259" key="1">
    <source>
        <dbReference type="Pfam" id="PF14111"/>
    </source>
</evidence>
<organism evidence="2 3">
    <name type="scientific">Solanum tuberosum</name>
    <name type="common">Potato</name>
    <dbReference type="NCBI Taxonomy" id="4113"/>
    <lineage>
        <taxon>Eukaryota</taxon>
        <taxon>Viridiplantae</taxon>
        <taxon>Streptophyta</taxon>
        <taxon>Embryophyta</taxon>
        <taxon>Tracheophyta</taxon>
        <taxon>Spermatophyta</taxon>
        <taxon>Magnoliopsida</taxon>
        <taxon>eudicotyledons</taxon>
        <taxon>Gunneridae</taxon>
        <taxon>Pentapetalae</taxon>
        <taxon>asterids</taxon>
        <taxon>lamiids</taxon>
        <taxon>Solanales</taxon>
        <taxon>Solanaceae</taxon>
        <taxon>Solanoideae</taxon>
        <taxon>Solaneae</taxon>
        <taxon>Solanum</taxon>
    </lineage>
</organism>
<proteinExistence type="predicted"/>
<accession>A0ABQ7USL9</accession>
<sequence>MHGESLVIEIELEDISSEIAYWKNAVVCYVLGVHPPFEVLKGFIHKLWSKLGINKVAMLKNGIVIVRFDTEVGNQEVLQGAYTSL</sequence>
<protein>
    <recommendedName>
        <fullName evidence="1">DUF4283 domain-containing protein</fullName>
    </recommendedName>
</protein>
<dbReference type="EMBL" id="JAIVGD010000018">
    <property type="protein sequence ID" value="KAH0754209.1"/>
    <property type="molecule type" value="Genomic_DNA"/>
</dbReference>
<feature type="domain" description="DUF4283" evidence="1">
    <location>
        <begin position="21"/>
        <end position="82"/>
    </location>
</feature>
<reference evidence="2 3" key="1">
    <citation type="journal article" date="2021" name="bioRxiv">
        <title>Chromosome-scale and haplotype-resolved genome assembly of a tetraploid potato cultivar.</title>
        <authorList>
            <person name="Sun H."/>
            <person name="Jiao W.-B."/>
            <person name="Krause K."/>
            <person name="Campoy J.A."/>
            <person name="Goel M."/>
            <person name="Folz-Donahue K."/>
            <person name="Kukat C."/>
            <person name="Huettel B."/>
            <person name="Schneeberger K."/>
        </authorList>
    </citation>
    <scope>NUCLEOTIDE SEQUENCE [LARGE SCALE GENOMIC DNA]</scope>
    <source>
        <strain evidence="2">SolTubOtavaFocal</strain>
        <tissue evidence="2">Leaves</tissue>
    </source>
</reference>
<dbReference type="Pfam" id="PF14111">
    <property type="entry name" value="DUF4283"/>
    <property type="match status" value="1"/>
</dbReference>
<dbReference type="Proteomes" id="UP000826656">
    <property type="component" value="Unassembled WGS sequence"/>
</dbReference>
<dbReference type="InterPro" id="IPR025558">
    <property type="entry name" value="DUF4283"/>
</dbReference>
<gene>
    <name evidence="2" type="ORF">KY290_024479</name>
</gene>
<name>A0ABQ7USL9_SOLTU</name>